<evidence type="ECO:0000256" key="3">
    <source>
        <dbReference type="ARBA" id="ARBA00022989"/>
    </source>
</evidence>
<evidence type="ECO:0000313" key="7">
    <source>
        <dbReference type="EMBL" id="KFH62638.1"/>
    </source>
</evidence>
<feature type="compositionally biased region" description="Polar residues" evidence="6">
    <location>
        <begin position="256"/>
        <end position="271"/>
    </location>
</feature>
<feature type="transmembrane region" description="Helical" evidence="5">
    <location>
        <begin position="202"/>
        <end position="219"/>
    </location>
</feature>
<dbReference type="OrthoDB" id="73901at2759"/>
<dbReference type="PANTHER" id="PTHR12483:SF27">
    <property type="entry name" value="COPPER TRANSPORT PROTEIN CTR1"/>
    <property type="match status" value="1"/>
</dbReference>
<feature type="compositionally biased region" description="Low complexity" evidence="6">
    <location>
        <begin position="281"/>
        <end position="297"/>
    </location>
</feature>
<keyword evidence="4 5" id="KW-0472">Membrane</keyword>
<dbReference type="Proteomes" id="UP000243308">
    <property type="component" value="Unassembled WGS sequence"/>
</dbReference>
<keyword evidence="5" id="KW-0187">Copper transport</keyword>
<keyword evidence="5" id="KW-0813">Transport</keyword>
<dbReference type="GO" id="GO:0005886">
    <property type="term" value="C:plasma membrane"/>
    <property type="evidence" value="ECO:0007669"/>
    <property type="project" value="TreeGrafter"/>
</dbReference>
<feature type="compositionally biased region" description="Polar residues" evidence="6">
    <location>
        <begin position="111"/>
        <end position="121"/>
    </location>
</feature>
<evidence type="ECO:0000256" key="6">
    <source>
        <dbReference type="SAM" id="MobiDB-lite"/>
    </source>
</evidence>
<keyword evidence="8" id="KW-1185">Reference proteome</keyword>
<dbReference type="EMBL" id="KN042431">
    <property type="protein sequence ID" value="KFH62638.1"/>
    <property type="molecule type" value="Genomic_DNA"/>
</dbReference>
<feature type="transmembrane region" description="Helical" evidence="5">
    <location>
        <begin position="30"/>
        <end position="48"/>
    </location>
</feature>
<gene>
    <name evidence="7" type="ORF">MVEG_12030</name>
</gene>
<feature type="region of interest" description="Disordered" evidence="6">
    <location>
        <begin position="254"/>
        <end position="309"/>
    </location>
</feature>
<feature type="region of interest" description="Disordered" evidence="6">
    <location>
        <begin position="71"/>
        <end position="149"/>
    </location>
</feature>
<evidence type="ECO:0000256" key="1">
    <source>
        <dbReference type="ARBA" id="ARBA00004141"/>
    </source>
</evidence>
<reference evidence="7 8" key="1">
    <citation type="submission" date="2011-02" db="EMBL/GenBank/DDBJ databases">
        <title>The Genome Sequence of Mortierella verticillata NRRL 6337.</title>
        <authorList>
            <consortium name="The Broad Institute Genome Sequencing Platform"/>
            <person name="Russ C."/>
            <person name="Cuomo C."/>
            <person name="Burger G."/>
            <person name="Gray M.W."/>
            <person name="Holland P.W.H."/>
            <person name="King N."/>
            <person name="Lang F.B.F."/>
            <person name="Roger A.J."/>
            <person name="Ruiz-Trillo I."/>
            <person name="Young S.K."/>
            <person name="Zeng Q."/>
            <person name="Gargeya S."/>
            <person name="Alvarado L."/>
            <person name="Berlin A."/>
            <person name="Chapman S.B."/>
            <person name="Chen Z."/>
            <person name="Freedman E."/>
            <person name="Gellesch M."/>
            <person name="Goldberg J."/>
            <person name="Griggs A."/>
            <person name="Gujja S."/>
            <person name="Heilman E."/>
            <person name="Heiman D."/>
            <person name="Howarth C."/>
            <person name="Mehta T."/>
            <person name="Neiman D."/>
            <person name="Pearson M."/>
            <person name="Roberts A."/>
            <person name="Saif S."/>
            <person name="Shea T."/>
            <person name="Shenoy N."/>
            <person name="Sisk P."/>
            <person name="Stolte C."/>
            <person name="Sykes S."/>
            <person name="White J."/>
            <person name="Yandava C."/>
            <person name="Haas B."/>
            <person name="Nusbaum C."/>
            <person name="Birren B."/>
        </authorList>
    </citation>
    <scope>NUCLEOTIDE SEQUENCE [LARGE SCALE GENOMIC DNA]</scope>
    <source>
        <strain evidence="7 8">NRRL 6337</strain>
    </source>
</reference>
<name>A0A086TL11_9FUNG</name>
<comment type="subcellular location">
    <subcellularLocation>
        <location evidence="1 5">Membrane</location>
        <topology evidence="1 5">Multi-pass membrane protein</topology>
    </subcellularLocation>
</comment>
<dbReference type="GO" id="GO:0005375">
    <property type="term" value="F:copper ion transmembrane transporter activity"/>
    <property type="evidence" value="ECO:0007669"/>
    <property type="project" value="UniProtKB-UniRule"/>
</dbReference>
<keyword evidence="3 5" id="KW-1133">Transmembrane helix</keyword>
<evidence type="ECO:0000313" key="8">
    <source>
        <dbReference type="Proteomes" id="UP000243308"/>
    </source>
</evidence>
<comment type="similarity">
    <text evidence="5">Belongs to the copper transporter (Ctr) (TC 1.A.56) family. SLC31A subfamily.</text>
</comment>
<organism evidence="7 8">
    <name type="scientific">Podila verticillata NRRL 6337</name>
    <dbReference type="NCBI Taxonomy" id="1069443"/>
    <lineage>
        <taxon>Eukaryota</taxon>
        <taxon>Fungi</taxon>
        <taxon>Fungi incertae sedis</taxon>
        <taxon>Mucoromycota</taxon>
        <taxon>Mortierellomycotina</taxon>
        <taxon>Mortierellomycetes</taxon>
        <taxon>Mortierellales</taxon>
        <taxon>Mortierellaceae</taxon>
        <taxon>Podila</taxon>
    </lineage>
</organism>
<dbReference type="InterPro" id="IPR007274">
    <property type="entry name" value="Cop_transporter"/>
</dbReference>
<evidence type="ECO:0000256" key="4">
    <source>
        <dbReference type="ARBA" id="ARBA00023136"/>
    </source>
</evidence>
<protein>
    <recommendedName>
        <fullName evidence="5">Copper transport protein</fullName>
    </recommendedName>
</protein>
<evidence type="ECO:0000256" key="5">
    <source>
        <dbReference type="RuleBase" id="RU367022"/>
    </source>
</evidence>
<dbReference type="Pfam" id="PF04145">
    <property type="entry name" value="Ctr"/>
    <property type="match status" value="1"/>
</dbReference>
<dbReference type="AlphaFoldDB" id="A0A086TL11"/>
<feature type="transmembrane region" description="Helical" evidence="5">
    <location>
        <begin position="176"/>
        <end position="196"/>
    </location>
</feature>
<keyword evidence="2 5" id="KW-0812">Transmembrane</keyword>
<keyword evidence="5" id="KW-0406">Ion transport</keyword>
<sequence>MDHSMTAGFMSGMGTPVWSPNLTPNSEPQYIGALLGLFILSIGFRGLVAAQGYLEAYLHLHFYPHSSHIRTSVPSLSREDRPFSSGRTPFPIESSSQDQDLSPAALDSVAVHTSSSGTPADQQQQQQAPRRYRMQGSHAHAHRTPAPAYNNTIPSTSTSLFHSLPTIQPFVWQADVLRALLTTAVVGVGYMLMLVVMTYNSAYFAVILAGIFVGELYFARWGRARAVHTTKNSSSSSTSFATSYREKQGVPVEEAQASSPLSASTLQSPQAVSLRPSLAHRSPSMASSVVSSSSRSSYQPPLHNGDGAC</sequence>
<dbReference type="PANTHER" id="PTHR12483">
    <property type="entry name" value="SOLUTE CARRIER FAMILY 31 COPPER TRANSPORTERS"/>
    <property type="match status" value="1"/>
</dbReference>
<accession>A0A086TL11</accession>
<evidence type="ECO:0000256" key="2">
    <source>
        <dbReference type="ARBA" id="ARBA00022692"/>
    </source>
</evidence>
<keyword evidence="5" id="KW-0186">Copper</keyword>
<proteinExistence type="inferred from homology"/>